<comment type="caution">
    <text evidence="1">The sequence shown here is derived from an EMBL/GenBank/DDBJ whole genome shotgun (WGS) entry which is preliminary data.</text>
</comment>
<accession>A0A8X6HMI5</accession>
<evidence type="ECO:0000313" key="1">
    <source>
        <dbReference type="EMBL" id="GFR26731.1"/>
    </source>
</evidence>
<keyword evidence="2" id="KW-1185">Reference proteome</keyword>
<gene>
    <name evidence="1" type="ORF">TNCT_535911</name>
</gene>
<evidence type="ECO:0000313" key="2">
    <source>
        <dbReference type="Proteomes" id="UP000887116"/>
    </source>
</evidence>
<dbReference type="OrthoDB" id="6434968at2759"/>
<reference evidence="1" key="1">
    <citation type="submission" date="2020-07" db="EMBL/GenBank/DDBJ databases">
        <title>Multicomponent nature underlies the extraordinary mechanical properties of spider dragline silk.</title>
        <authorList>
            <person name="Kono N."/>
            <person name="Nakamura H."/>
            <person name="Mori M."/>
            <person name="Yoshida Y."/>
            <person name="Ohtoshi R."/>
            <person name="Malay A.D."/>
            <person name="Moran D.A.P."/>
            <person name="Tomita M."/>
            <person name="Numata K."/>
            <person name="Arakawa K."/>
        </authorList>
    </citation>
    <scope>NUCLEOTIDE SEQUENCE</scope>
</reference>
<dbReference type="AlphaFoldDB" id="A0A8X6HMI5"/>
<protein>
    <submittedName>
        <fullName evidence="1">Uncharacterized protein</fullName>
    </submittedName>
</protein>
<dbReference type="EMBL" id="BMAO01038737">
    <property type="protein sequence ID" value="GFR26731.1"/>
    <property type="molecule type" value="Genomic_DNA"/>
</dbReference>
<sequence length="102" mass="11949">MQLSFITDLLDSQIFPFGVNMTFRSRNLKTQKGFLQCVREIAHYNVINDKDYELLSHINPLEFMVLDVRLDLTLKVRKNNLCPTALRAIALETIYTRYPPDE</sequence>
<dbReference type="Proteomes" id="UP000887116">
    <property type="component" value="Unassembled WGS sequence"/>
</dbReference>
<organism evidence="1 2">
    <name type="scientific">Trichonephila clavata</name>
    <name type="common">Joro spider</name>
    <name type="synonym">Nephila clavata</name>
    <dbReference type="NCBI Taxonomy" id="2740835"/>
    <lineage>
        <taxon>Eukaryota</taxon>
        <taxon>Metazoa</taxon>
        <taxon>Ecdysozoa</taxon>
        <taxon>Arthropoda</taxon>
        <taxon>Chelicerata</taxon>
        <taxon>Arachnida</taxon>
        <taxon>Araneae</taxon>
        <taxon>Araneomorphae</taxon>
        <taxon>Entelegynae</taxon>
        <taxon>Araneoidea</taxon>
        <taxon>Nephilidae</taxon>
        <taxon>Trichonephila</taxon>
    </lineage>
</organism>
<name>A0A8X6HMI5_TRICU</name>
<proteinExistence type="predicted"/>